<dbReference type="InterPro" id="IPR036351">
    <property type="entry name" value="Ribosomal_eL32_sf"/>
</dbReference>
<dbReference type="GO" id="GO:0006412">
    <property type="term" value="P:translation"/>
    <property type="evidence" value="ECO:0007669"/>
    <property type="project" value="InterPro"/>
</dbReference>
<accession>A0A095C7G4</accession>
<dbReference type="EMBL" id="KL250967">
    <property type="protein sequence ID" value="KGB38083.1"/>
    <property type="molecule type" value="Genomic_DNA"/>
</dbReference>
<dbReference type="AlphaFoldDB" id="A0A095C7G4"/>
<reference evidence="5" key="1">
    <citation type="journal article" date="2012" name="Nat. Genet.">
        <title>Whole-genome sequence of Schistosoma haematobium.</title>
        <authorList>
            <person name="Young N.D."/>
            <person name="Jex A.R."/>
            <person name="Li B."/>
            <person name="Liu S."/>
            <person name="Yang L."/>
            <person name="Xiong Z."/>
            <person name="Li Y."/>
            <person name="Cantacessi C."/>
            <person name="Hall R.S."/>
            <person name="Xu X."/>
            <person name="Chen F."/>
            <person name="Wu X."/>
            <person name="Zerlotini A."/>
            <person name="Oliveira G."/>
            <person name="Hofmann A."/>
            <person name="Zhang G."/>
            <person name="Fang X."/>
            <person name="Kang Y."/>
            <person name="Campbell B.E."/>
            <person name="Loukas A."/>
            <person name="Ranganathan S."/>
            <person name="Rollinson D."/>
            <person name="Rinaldi G."/>
            <person name="Brindley P.J."/>
            <person name="Yang H."/>
            <person name="Wang J."/>
            <person name="Wang J."/>
            <person name="Gasser R.B."/>
        </authorList>
    </citation>
    <scope>NUCLEOTIDE SEQUENCE [LARGE SCALE GENOMIC DNA]</scope>
</reference>
<name>A0A095C7G4_SCHHA</name>
<keyword evidence="2 5" id="KW-0689">Ribosomal protein</keyword>
<evidence type="ECO:0000256" key="2">
    <source>
        <dbReference type="ARBA" id="ARBA00022980"/>
    </source>
</evidence>
<dbReference type="SMART" id="SM01393">
    <property type="entry name" value="Ribosomal_L32e"/>
    <property type="match status" value="1"/>
</dbReference>
<evidence type="ECO:0000256" key="3">
    <source>
        <dbReference type="ARBA" id="ARBA00023274"/>
    </source>
</evidence>
<dbReference type="STRING" id="6185.A0A095C7G4"/>
<gene>
    <name evidence="5" type="ORF">MS3_06453</name>
</gene>
<keyword evidence="3" id="KW-0687">Ribonucleoprotein</keyword>
<dbReference type="GO" id="GO:0003735">
    <property type="term" value="F:structural constituent of ribosome"/>
    <property type="evidence" value="ECO:0007669"/>
    <property type="project" value="InterPro"/>
</dbReference>
<proteinExistence type="inferred from homology"/>
<dbReference type="PANTHER" id="PTHR23413:SF1">
    <property type="entry name" value="RIBOSOMAL PROTEIN L32"/>
    <property type="match status" value="1"/>
</dbReference>
<comment type="similarity">
    <text evidence="1">Belongs to the eukaryotic ribosomal protein eL32 family.</text>
</comment>
<dbReference type="Pfam" id="PF01655">
    <property type="entry name" value="Ribosomal_L32e"/>
    <property type="match status" value="1"/>
</dbReference>
<dbReference type="SUPFAM" id="SSF52042">
    <property type="entry name" value="Ribosomal protein L32e"/>
    <property type="match status" value="1"/>
</dbReference>
<evidence type="ECO:0000256" key="1">
    <source>
        <dbReference type="ARBA" id="ARBA00008431"/>
    </source>
</evidence>
<dbReference type="CDD" id="cd00513">
    <property type="entry name" value="Ribosomal_L32_L32e"/>
    <property type="match status" value="1"/>
</dbReference>
<evidence type="ECO:0000313" key="5">
    <source>
        <dbReference type="EMBL" id="KGB38083.1"/>
    </source>
</evidence>
<evidence type="ECO:0000256" key="4">
    <source>
        <dbReference type="ARBA" id="ARBA00035335"/>
    </source>
</evidence>
<dbReference type="GO" id="GO:0022625">
    <property type="term" value="C:cytosolic large ribosomal subunit"/>
    <property type="evidence" value="ECO:0007669"/>
    <property type="project" value="TreeGrafter"/>
</dbReference>
<dbReference type="PANTHER" id="PTHR23413">
    <property type="entry name" value="60S RIBOSOMAL PROTEIN L32 AND DNA-DIRECTED RNA POLYMERASE II, SUBUNIT N"/>
    <property type="match status" value="1"/>
</dbReference>
<organism evidence="5">
    <name type="scientific">Schistosoma haematobium</name>
    <name type="common">Blood fluke</name>
    <dbReference type="NCBI Taxonomy" id="6185"/>
    <lineage>
        <taxon>Eukaryota</taxon>
        <taxon>Metazoa</taxon>
        <taxon>Spiralia</taxon>
        <taxon>Lophotrochozoa</taxon>
        <taxon>Platyhelminthes</taxon>
        <taxon>Trematoda</taxon>
        <taxon>Digenea</taxon>
        <taxon>Strigeidida</taxon>
        <taxon>Schistosomatoidea</taxon>
        <taxon>Schistosomatidae</taxon>
        <taxon>Schistosoma</taxon>
    </lineage>
</organism>
<sequence length="134" mass="15887">MAIRPLHHPRIIKKHPKKWHRHHSDLYKRLGDKWRKPRGIDNRVRRRFKGQVRMPKIGYGSAKRTRHIHPDGFKHVLIRNVKELEVLLMQHRTHAAVIAHTVARKNRVKIVERAKQLSIRVVNANAGLRSTENE</sequence>
<dbReference type="InterPro" id="IPR001515">
    <property type="entry name" value="Ribosomal_eL32"/>
</dbReference>
<dbReference type="OrthoDB" id="268693at2759"/>
<protein>
    <recommendedName>
        <fullName evidence="4">60S ribosomal protein L32</fullName>
    </recommendedName>
</protein>